<dbReference type="InterPro" id="IPR057244">
    <property type="entry name" value="GAIN_B"/>
</dbReference>
<dbReference type="GO" id="GO:0004930">
    <property type="term" value="F:G protein-coupled receptor activity"/>
    <property type="evidence" value="ECO:0007669"/>
    <property type="project" value="UniProtKB-KW"/>
</dbReference>
<protein>
    <submittedName>
        <fullName evidence="13">Uncharacterized protein</fullName>
    </submittedName>
</protein>
<dbReference type="PROSITE" id="PS50221">
    <property type="entry name" value="GAIN_B"/>
    <property type="match status" value="1"/>
</dbReference>
<dbReference type="InterPro" id="IPR046338">
    <property type="entry name" value="GAIN_dom_sf"/>
</dbReference>
<dbReference type="Gene3D" id="2.60.220.50">
    <property type="match status" value="1"/>
</dbReference>
<keyword evidence="2 10" id="KW-0812">Transmembrane</keyword>
<feature type="transmembrane region" description="Helical" evidence="10">
    <location>
        <begin position="596"/>
        <end position="621"/>
    </location>
</feature>
<keyword evidence="3 10" id="KW-1133">Transmembrane helix</keyword>
<dbReference type="Proteomes" id="UP001142055">
    <property type="component" value="Chromosome 3"/>
</dbReference>
<feature type="domain" description="G-protein coupled receptors family 2 profile 2" evidence="12">
    <location>
        <begin position="492"/>
        <end position="824"/>
    </location>
</feature>
<gene>
    <name evidence="13" type="ORF">RDWZM_008451</name>
</gene>
<keyword evidence="5 10" id="KW-0472">Membrane</keyword>
<dbReference type="PRINTS" id="PR00249">
    <property type="entry name" value="GPCRSECRETIN"/>
</dbReference>
<evidence type="ECO:0000256" key="2">
    <source>
        <dbReference type="ARBA" id="ARBA00022692"/>
    </source>
</evidence>
<sequence length="933" mass="104119">METTKLDGDNYRYALEDAMKNQNECSFLKITVTESSSGKFVDFDTTSEPISSQVDYSFVCSYKKPEHCPDIKTTTTTRRPTTKHVSPTWPVITTETMPITMTTPTITTITTINPSTTTDSTNNPEKIHCIAPNGTKGIDYWPPALPGQNSTAKCPSGSDGIAVWYCESDGQFSTSGPIITCTQNWIHETLNSVKNSKSIEDLKARAAELNENITKQDREMKFHGDLNRMVDVVHEIQYKTGEFIDKSKTPTEEQTKSVRSITKTVVRTCSSMLNSDLAWKNGHKDGTVNIAGSMLAYIQYAGITFGCTEAKVDPNVKLNSISPNQNQDLNIFLSAFNMEQEQPIKFSYQGMNFSLSDSIDNGTFVSNDCEHKIGVGAVFDKLSRYLSYNMNNDEIAVNSEIVAFNYNNETKTFQLPDQTYAEMSLMHQQNLKFGANAICVYWDIKKNSWSSDGCWLKMSASSIDKSICVCNHLTSFSVLMDVSGTEEPSQLKNVLTIVCTVASVICLAITIILYSICRELINRRTTILINLSVSLIFVDFLVLFGLDRVENSILCKCISVTLLYWLLTSFSWMLMEGYQLYQMVILVFNNIGHLRLIYMYLIGYGAPLIITVIATIIIQLQDGLTNEYFCWITSTRHPMQILALIIPATIVIIINTVIMYLVVKKVFNMKFGKGSTAFGSKSNSKSTSSIVSSSPNGDYSQRQRNITAIANGSSSGVSSNESSINSTRRLFEKNGTGNSAVKFADDSTIKGKGKKGLRTMSLDKQMSQWISYVKGYMSLIVLMGITWITYVLYIHQYGHFFSYIFIVLNGLQGVFIFLTQFVFDKKTRTAVQKRLCKLVGNDQFRSNVSTNTKNTVSSAYTTSTRTLANSSSNNSDGSDSIHAGARLNHESDPSSSQSSTKSSKTSSNNQNNELTSIFTDNYIKQRKYSLEYF</sequence>
<dbReference type="PROSITE" id="PS50261">
    <property type="entry name" value="G_PROTEIN_RECEP_F2_4"/>
    <property type="match status" value="1"/>
</dbReference>
<feature type="transmembrane region" description="Helical" evidence="10">
    <location>
        <begin position="800"/>
        <end position="823"/>
    </location>
</feature>
<comment type="subcellular location">
    <subcellularLocation>
        <location evidence="1">Membrane</location>
        <topology evidence="1">Multi-pass membrane protein</topology>
    </subcellularLocation>
</comment>
<name>A0A9Q0M1Q4_BLOTA</name>
<keyword evidence="6" id="KW-1015">Disulfide bond</keyword>
<dbReference type="InterPro" id="IPR017981">
    <property type="entry name" value="GPCR_2-like_7TM"/>
</dbReference>
<organism evidence="13 14">
    <name type="scientific">Blomia tropicalis</name>
    <name type="common">Mite</name>
    <dbReference type="NCBI Taxonomy" id="40697"/>
    <lineage>
        <taxon>Eukaryota</taxon>
        <taxon>Metazoa</taxon>
        <taxon>Ecdysozoa</taxon>
        <taxon>Arthropoda</taxon>
        <taxon>Chelicerata</taxon>
        <taxon>Arachnida</taxon>
        <taxon>Acari</taxon>
        <taxon>Acariformes</taxon>
        <taxon>Sarcoptiformes</taxon>
        <taxon>Astigmata</taxon>
        <taxon>Glycyphagoidea</taxon>
        <taxon>Echimyopodidae</taxon>
        <taxon>Blomia</taxon>
    </lineage>
</organism>
<keyword evidence="14" id="KW-1185">Reference proteome</keyword>
<dbReference type="GO" id="GO:0007166">
    <property type="term" value="P:cell surface receptor signaling pathway"/>
    <property type="evidence" value="ECO:0007669"/>
    <property type="project" value="InterPro"/>
</dbReference>
<evidence type="ECO:0000256" key="8">
    <source>
        <dbReference type="ARBA" id="ARBA00023224"/>
    </source>
</evidence>
<keyword evidence="4" id="KW-0297">G-protein coupled receptor</keyword>
<evidence type="ECO:0000256" key="5">
    <source>
        <dbReference type="ARBA" id="ARBA00023136"/>
    </source>
</evidence>
<dbReference type="Pfam" id="PF01825">
    <property type="entry name" value="GPS"/>
    <property type="match status" value="1"/>
</dbReference>
<keyword evidence="8" id="KW-0807">Transducer</keyword>
<feature type="region of interest" description="Disordered" evidence="9">
    <location>
        <begin position="677"/>
        <end position="700"/>
    </location>
</feature>
<feature type="region of interest" description="Disordered" evidence="9">
    <location>
        <begin position="866"/>
        <end position="913"/>
    </location>
</feature>
<evidence type="ECO:0000256" key="1">
    <source>
        <dbReference type="ARBA" id="ARBA00004141"/>
    </source>
</evidence>
<evidence type="ECO:0000256" key="3">
    <source>
        <dbReference type="ARBA" id="ARBA00022989"/>
    </source>
</evidence>
<dbReference type="OMA" id="NEYFCWI"/>
<feature type="transmembrane region" description="Helical" evidence="10">
    <location>
        <begin position="641"/>
        <end position="663"/>
    </location>
</feature>
<reference evidence="13" key="1">
    <citation type="submission" date="2022-12" db="EMBL/GenBank/DDBJ databases">
        <title>Genome assemblies of Blomia tropicalis.</title>
        <authorList>
            <person name="Cui Y."/>
        </authorList>
    </citation>
    <scope>NUCLEOTIDE SEQUENCE</scope>
    <source>
        <tissue evidence="13">Adult mites</tissue>
    </source>
</reference>
<evidence type="ECO:0000259" key="12">
    <source>
        <dbReference type="PROSITE" id="PS50261"/>
    </source>
</evidence>
<dbReference type="PANTHER" id="PTHR12011:SF465">
    <property type="entry name" value="GPS DOMAIN-CONTAINING PROTEIN"/>
    <property type="match status" value="1"/>
</dbReference>
<dbReference type="InterPro" id="IPR036445">
    <property type="entry name" value="GPCR_2_extracell_dom_sf"/>
</dbReference>
<evidence type="ECO:0000256" key="4">
    <source>
        <dbReference type="ARBA" id="ARBA00023040"/>
    </source>
</evidence>
<accession>A0A9Q0M1Q4</accession>
<feature type="compositionally biased region" description="Low complexity" evidence="9">
    <location>
        <begin position="894"/>
        <end position="912"/>
    </location>
</feature>
<evidence type="ECO:0000256" key="6">
    <source>
        <dbReference type="ARBA" id="ARBA00023157"/>
    </source>
</evidence>
<dbReference type="PANTHER" id="PTHR12011">
    <property type="entry name" value="ADHESION G-PROTEIN COUPLED RECEPTOR"/>
    <property type="match status" value="1"/>
</dbReference>
<dbReference type="Pfam" id="PF00002">
    <property type="entry name" value="7tm_2"/>
    <property type="match status" value="2"/>
</dbReference>
<dbReference type="Gene3D" id="1.20.1070.10">
    <property type="entry name" value="Rhodopsin 7-helix transmembrane proteins"/>
    <property type="match status" value="1"/>
</dbReference>
<feature type="transmembrane region" description="Helical" evidence="10">
    <location>
        <begin position="558"/>
        <end position="575"/>
    </location>
</feature>
<dbReference type="InterPro" id="IPR000203">
    <property type="entry name" value="GPS"/>
</dbReference>
<evidence type="ECO:0000313" key="14">
    <source>
        <dbReference type="Proteomes" id="UP001142055"/>
    </source>
</evidence>
<dbReference type="SUPFAM" id="SSF81321">
    <property type="entry name" value="Family A G protein-coupled receptor-like"/>
    <property type="match status" value="1"/>
</dbReference>
<evidence type="ECO:0000256" key="10">
    <source>
        <dbReference type="SAM" id="Phobius"/>
    </source>
</evidence>
<keyword evidence="7" id="KW-0675">Receptor</keyword>
<proteinExistence type="predicted"/>
<feature type="compositionally biased region" description="Low complexity" evidence="9">
    <location>
        <begin position="680"/>
        <end position="694"/>
    </location>
</feature>
<feature type="transmembrane region" description="Helical" evidence="10">
    <location>
        <begin position="527"/>
        <end position="546"/>
    </location>
</feature>
<feature type="domain" description="GAIN-B" evidence="11">
    <location>
        <begin position="334"/>
        <end position="486"/>
    </location>
</feature>
<feature type="transmembrane region" description="Helical" evidence="10">
    <location>
        <begin position="775"/>
        <end position="794"/>
    </location>
</feature>
<feature type="compositionally biased region" description="Low complexity" evidence="9">
    <location>
        <begin position="869"/>
        <end position="880"/>
    </location>
</feature>
<dbReference type="AlphaFoldDB" id="A0A9Q0M1Q4"/>
<comment type="caution">
    <text evidence="13">The sequence shown here is derived from an EMBL/GenBank/DDBJ whole genome shotgun (WGS) entry which is preliminary data.</text>
</comment>
<evidence type="ECO:0000256" key="9">
    <source>
        <dbReference type="SAM" id="MobiDB-lite"/>
    </source>
</evidence>
<dbReference type="Gene3D" id="4.10.1240.10">
    <property type="entry name" value="GPCR, family 2, extracellular hormone receptor domain"/>
    <property type="match status" value="1"/>
</dbReference>
<dbReference type="InterPro" id="IPR000832">
    <property type="entry name" value="GPCR_2_secretin-like"/>
</dbReference>
<dbReference type="SMART" id="SM00303">
    <property type="entry name" value="GPS"/>
    <property type="match status" value="1"/>
</dbReference>
<dbReference type="GO" id="GO:0005886">
    <property type="term" value="C:plasma membrane"/>
    <property type="evidence" value="ECO:0007669"/>
    <property type="project" value="TreeGrafter"/>
</dbReference>
<dbReference type="EMBL" id="JAPWDV010000003">
    <property type="protein sequence ID" value="KAJ6217294.1"/>
    <property type="molecule type" value="Genomic_DNA"/>
</dbReference>
<evidence type="ECO:0000313" key="13">
    <source>
        <dbReference type="EMBL" id="KAJ6217294.1"/>
    </source>
</evidence>
<feature type="transmembrane region" description="Helical" evidence="10">
    <location>
        <begin position="494"/>
        <end position="515"/>
    </location>
</feature>
<evidence type="ECO:0000259" key="11">
    <source>
        <dbReference type="PROSITE" id="PS50221"/>
    </source>
</evidence>
<evidence type="ECO:0000256" key="7">
    <source>
        <dbReference type="ARBA" id="ARBA00023170"/>
    </source>
</evidence>